<dbReference type="Pfam" id="PF00512">
    <property type="entry name" value="HisKA"/>
    <property type="match status" value="1"/>
</dbReference>
<dbReference type="GO" id="GO:0005524">
    <property type="term" value="F:ATP binding"/>
    <property type="evidence" value="ECO:0007669"/>
    <property type="project" value="UniProtKB-KW"/>
</dbReference>
<evidence type="ECO:0000256" key="5">
    <source>
        <dbReference type="ARBA" id="ARBA00022679"/>
    </source>
</evidence>
<keyword evidence="4" id="KW-0597">Phosphoprotein</keyword>
<dbReference type="EMBL" id="JACNIG010000093">
    <property type="protein sequence ID" value="MBC8430905.1"/>
    <property type="molecule type" value="Genomic_DNA"/>
</dbReference>
<comment type="subcellular location">
    <subcellularLocation>
        <location evidence="2">Membrane</location>
    </subcellularLocation>
</comment>
<dbReference type="Gene3D" id="1.10.287.130">
    <property type="match status" value="1"/>
</dbReference>
<dbReference type="InterPro" id="IPR036890">
    <property type="entry name" value="HATPase_C_sf"/>
</dbReference>
<dbReference type="InterPro" id="IPR036097">
    <property type="entry name" value="HisK_dim/P_sf"/>
</dbReference>
<dbReference type="SMART" id="SM00387">
    <property type="entry name" value="HATPase_c"/>
    <property type="match status" value="1"/>
</dbReference>
<dbReference type="InterPro" id="IPR004358">
    <property type="entry name" value="Sig_transdc_His_kin-like_C"/>
</dbReference>
<dbReference type="PRINTS" id="PR00344">
    <property type="entry name" value="BCTRLSENSOR"/>
</dbReference>
<organism evidence="13 14">
    <name type="scientific">Candidatus Desulfatibia vada</name>
    <dbReference type="NCBI Taxonomy" id="2841696"/>
    <lineage>
        <taxon>Bacteria</taxon>
        <taxon>Pseudomonadati</taxon>
        <taxon>Thermodesulfobacteriota</taxon>
        <taxon>Desulfobacteria</taxon>
        <taxon>Desulfobacterales</taxon>
        <taxon>Desulfobacterales incertae sedis</taxon>
        <taxon>Candidatus Desulfatibia</taxon>
    </lineage>
</organism>
<dbReference type="SUPFAM" id="SSF158472">
    <property type="entry name" value="HAMP domain-like"/>
    <property type="match status" value="1"/>
</dbReference>
<keyword evidence="7" id="KW-0418">Kinase</keyword>
<dbReference type="EC" id="2.7.13.3" evidence="3"/>
<keyword evidence="6" id="KW-0547">Nucleotide-binding</keyword>
<keyword evidence="9" id="KW-0902">Two-component regulatory system</keyword>
<evidence type="ECO:0000313" key="14">
    <source>
        <dbReference type="Proteomes" id="UP000605201"/>
    </source>
</evidence>
<evidence type="ECO:0000313" key="13">
    <source>
        <dbReference type="EMBL" id="MBC8430905.1"/>
    </source>
</evidence>
<dbReference type="Proteomes" id="UP000605201">
    <property type="component" value="Unassembled WGS sequence"/>
</dbReference>
<keyword evidence="8" id="KW-0067">ATP-binding</keyword>
<feature type="transmembrane region" description="Helical" evidence="10">
    <location>
        <begin position="170"/>
        <end position="192"/>
    </location>
</feature>
<keyword evidence="10" id="KW-0812">Transmembrane</keyword>
<feature type="domain" description="HAMP" evidence="12">
    <location>
        <begin position="194"/>
        <end position="247"/>
    </location>
</feature>
<dbReference type="CDD" id="cd06225">
    <property type="entry name" value="HAMP"/>
    <property type="match status" value="1"/>
</dbReference>
<protein>
    <recommendedName>
        <fullName evidence="3">histidine kinase</fullName>
        <ecNumber evidence="3">2.7.13.3</ecNumber>
    </recommendedName>
</protein>
<evidence type="ECO:0000256" key="10">
    <source>
        <dbReference type="SAM" id="Phobius"/>
    </source>
</evidence>
<evidence type="ECO:0000256" key="1">
    <source>
        <dbReference type="ARBA" id="ARBA00000085"/>
    </source>
</evidence>
<dbReference type="InterPro" id="IPR003660">
    <property type="entry name" value="HAMP_dom"/>
</dbReference>
<dbReference type="SUPFAM" id="SSF47384">
    <property type="entry name" value="Homodimeric domain of signal transducing histidine kinase"/>
    <property type="match status" value="1"/>
</dbReference>
<comment type="caution">
    <text evidence="13">The sequence shown here is derived from an EMBL/GenBank/DDBJ whole genome shotgun (WGS) entry which is preliminary data.</text>
</comment>
<dbReference type="InterPro" id="IPR005467">
    <property type="entry name" value="His_kinase_dom"/>
</dbReference>
<feature type="transmembrane region" description="Helical" evidence="10">
    <location>
        <begin position="12"/>
        <end position="35"/>
    </location>
</feature>
<dbReference type="InterPro" id="IPR003594">
    <property type="entry name" value="HATPase_dom"/>
</dbReference>
<dbReference type="PANTHER" id="PTHR43065">
    <property type="entry name" value="SENSOR HISTIDINE KINASE"/>
    <property type="match status" value="1"/>
</dbReference>
<evidence type="ECO:0000256" key="4">
    <source>
        <dbReference type="ARBA" id="ARBA00022553"/>
    </source>
</evidence>
<dbReference type="SUPFAM" id="SSF55874">
    <property type="entry name" value="ATPase domain of HSP90 chaperone/DNA topoisomerase II/histidine kinase"/>
    <property type="match status" value="1"/>
</dbReference>
<dbReference type="PANTHER" id="PTHR43065:SF46">
    <property type="entry name" value="C4-DICARBOXYLATE TRANSPORT SENSOR PROTEIN DCTB"/>
    <property type="match status" value="1"/>
</dbReference>
<sequence>MLSRLPFLPKTIRSQVIMAFSACFLFMAIMITVNYGNFHRLTGAMQFFELSGDINNTITEMRRYEKNYFLSREAFSYEENLTFTNRLTMMLSREKTNLIDAIGDKNYRRFLRYVGEYTQLMEELRKTPWKEGCCLELQSKIRRMSQDLLLFADQLVSTERREVNRRLQRMVPLPVINLGILILLLVFVVFFITDVIIRPLARITRESEQITRGAYLRITPFGKPGNEIHRLVSAVNHMMGELESRQEQLVQSRKIAAVGTLTSGIAHELNNPINNISLILESLVEDGMTMGRDERLRLFQEAMAQTDRASETVKNLLEFSRASHPKMENISIDEIVDKTVRLVKNELHLHNIKFSKKIEDGIPTMNLDRSGIQQVLLNLFINSIQAMPGGGELKVLTRLSDSLKEVRIDVEDTGEGIPADQLNSIFDPFFTTKKEGEGTGLGLSVSYSIIKKHGGRIEVESTLGQGTRFSIYIPAGIKNEW</sequence>
<evidence type="ECO:0000256" key="2">
    <source>
        <dbReference type="ARBA" id="ARBA00004370"/>
    </source>
</evidence>
<dbReference type="Gene3D" id="6.10.340.10">
    <property type="match status" value="1"/>
</dbReference>
<keyword evidence="10" id="KW-0472">Membrane</keyword>
<comment type="catalytic activity">
    <reaction evidence="1">
        <text>ATP + protein L-histidine = ADP + protein N-phospho-L-histidine.</text>
        <dbReference type="EC" id="2.7.13.3"/>
    </reaction>
</comment>
<evidence type="ECO:0000256" key="8">
    <source>
        <dbReference type="ARBA" id="ARBA00022840"/>
    </source>
</evidence>
<evidence type="ECO:0000256" key="7">
    <source>
        <dbReference type="ARBA" id="ARBA00022777"/>
    </source>
</evidence>
<evidence type="ECO:0000256" key="6">
    <source>
        <dbReference type="ARBA" id="ARBA00022741"/>
    </source>
</evidence>
<keyword evidence="10" id="KW-1133">Transmembrane helix</keyword>
<dbReference type="Pfam" id="PF00672">
    <property type="entry name" value="HAMP"/>
    <property type="match status" value="1"/>
</dbReference>
<dbReference type="PROSITE" id="PS50109">
    <property type="entry name" value="HIS_KIN"/>
    <property type="match status" value="1"/>
</dbReference>
<dbReference type="AlphaFoldDB" id="A0A8J6P143"/>
<dbReference type="Pfam" id="PF02518">
    <property type="entry name" value="HATPase_c"/>
    <property type="match status" value="1"/>
</dbReference>
<reference evidence="13 14" key="1">
    <citation type="submission" date="2020-08" db="EMBL/GenBank/DDBJ databases">
        <title>Bridging the membrane lipid divide: bacteria of the FCB group superphylum have the potential to synthesize archaeal ether lipids.</title>
        <authorList>
            <person name="Villanueva L."/>
            <person name="Von Meijenfeldt F.A.B."/>
            <person name="Westbye A.B."/>
            <person name="Yadav S."/>
            <person name="Hopmans E.C."/>
            <person name="Dutilh B.E."/>
            <person name="Sinninghe Damste J.S."/>
        </authorList>
    </citation>
    <scope>NUCLEOTIDE SEQUENCE [LARGE SCALE GENOMIC DNA]</scope>
    <source>
        <strain evidence="13">NIOZ-UU17</strain>
    </source>
</reference>
<gene>
    <name evidence="13" type="ORF">H8D96_03200</name>
</gene>
<dbReference type="CDD" id="cd00082">
    <property type="entry name" value="HisKA"/>
    <property type="match status" value="1"/>
</dbReference>
<dbReference type="SMART" id="SM00388">
    <property type="entry name" value="HisKA"/>
    <property type="match status" value="1"/>
</dbReference>
<evidence type="ECO:0000259" key="12">
    <source>
        <dbReference type="PROSITE" id="PS50885"/>
    </source>
</evidence>
<dbReference type="GO" id="GO:0016020">
    <property type="term" value="C:membrane"/>
    <property type="evidence" value="ECO:0007669"/>
    <property type="project" value="UniProtKB-SubCell"/>
</dbReference>
<evidence type="ECO:0000259" key="11">
    <source>
        <dbReference type="PROSITE" id="PS50109"/>
    </source>
</evidence>
<dbReference type="GO" id="GO:0000155">
    <property type="term" value="F:phosphorelay sensor kinase activity"/>
    <property type="evidence" value="ECO:0007669"/>
    <property type="project" value="InterPro"/>
</dbReference>
<keyword evidence="5" id="KW-0808">Transferase</keyword>
<dbReference type="Gene3D" id="3.30.565.10">
    <property type="entry name" value="Histidine kinase-like ATPase, C-terminal domain"/>
    <property type="match status" value="1"/>
</dbReference>
<evidence type="ECO:0000256" key="3">
    <source>
        <dbReference type="ARBA" id="ARBA00012438"/>
    </source>
</evidence>
<proteinExistence type="predicted"/>
<evidence type="ECO:0000256" key="9">
    <source>
        <dbReference type="ARBA" id="ARBA00023012"/>
    </source>
</evidence>
<dbReference type="InterPro" id="IPR003661">
    <property type="entry name" value="HisK_dim/P_dom"/>
</dbReference>
<feature type="domain" description="Histidine kinase" evidence="11">
    <location>
        <begin position="264"/>
        <end position="477"/>
    </location>
</feature>
<name>A0A8J6P143_9BACT</name>
<dbReference type="SMART" id="SM00304">
    <property type="entry name" value="HAMP"/>
    <property type="match status" value="1"/>
</dbReference>
<dbReference type="PROSITE" id="PS50885">
    <property type="entry name" value="HAMP"/>
    <property type="match status" value="1"/>
</dbReference>
<accession>A0A8J6P143</accession>